<evidence type="ECO:0000256" key="1">
    <source>
        <dbReference type="SAM" id="SignalP"/>
    </source>
</evidence>
<feature type="chain" id="PRO_5032700299" evidence="1">
    <location>
        <begin position="18"/>
        <end position="59"/>
    </location>
</feature>
<dbReference type="RefSeq" id="WP_160798148.1">
    <property type="nucleotide sequence ID" value="NZ_WSSB01000017.1"/>
</dbReference>
<feature type="signal peptide" evidence="1">
    <location>
        <begin position="1"/>
        <end position="17"/>
    </location>
</feature>
<sequence>MPSIALRAFRAVFPLFAYPVATVAHEAEARALAALLVAQGKRATIQRAEQGFTVSEVAA</sequence>
<proteinExistence type="predicted"/>
<gene>
    <name evidence="2" type="ORF">GQF02_14745</name>
</gene>
<keyword evidence="1" id="KW-0732">Signal</keyword>
<name>A0A845BS57_9NEIS</name>
<evidence type="ECO:0000313" key="2">
    <source>
        <dbReference type="EMBL" id="MXR38230.1"/>
    </source>
</evidence>
<evidence type="ECO:0000313" key="3">
    <source>
        <dbReference type="Proteomes" id="UP000467214"/>
    </source>
</evidence>
<reference evidence="2 3" key="1">
    <citation type="submission" date="2019-12" db="EMBL/GenBank/DDBJ databases">
        <title>Neisseriaceae gen. nov. sp. Genome sequencing and assembly.</title>
        <authorList>
            <person name="Liu Z."/>
            <person name="Li A."/>
        </authorList>
    </citation>
    <scope>NUCLEOTIDE SEQUENCE [LARGE SCALE GENOMIC DNA]</scope>
    <source>
        <strain evidence="2 3">B2N2-7</strain>
    </source>
</reference>
<dbReference type="Proteomes" id="UP000467214">
    <property type="component" value="Unassembled WGS sequence"/>
</dbReference>
<comment type="caution">
    <text evidence="2">The sequence shown here is derived from an EMBL/GenBank/DDBJ whole genome shotgun (WGS) entry which is preliminary data.</text>
</comment>
<accession>A0A845BS57</accession>
<protein>
    <submittedName>
        <fullName evidence="2">Uncharacterized protein</fullName>
    </submittedName>
</protein>
<dbReference type="EMBL" id="WSSB01000017">
    <property type="protein sequence ID" value="MXR38230.1"/>
    <property type="molecule type" value="Genomic_DNA"/>
</dbReference>
<dbReference type="AlphaFoldDB" id="A0A845BS57"/>
<keyword evidence="3" id="KW-1185">Reference proteome</keyword>
<organism evidence="2 3">
    <name type="scientific">Craterilacuibacter sinensis</name>
    <dbReference type="NCBI Taxonomy" id="2686017"/>
    <lineage>
        <taxon>Bacteria</taxon>
        <taxon>Pseudomonadati</taxon>
        <taxon>Pseudomonadota</taxon>
        <taxon>Betaproteobacteria</taxon>
        <taxon>Neisseriales</taxon>
        <taxon>Neisseriaceae</taxon>
        <taxon>Craterilacuibacter</taxon>
    </lineage>
</organism>